<organism evidence="11 12">
    <name type="scientific">Nitrosomonas cryotolerans ATCC 49181</name>
    <dbReference type="NCBI Taxonomy" id="1131553"/>
    <lineage>
        <taxon>Bacteria</taxon>
        <taxon>Pseudomonadati</taxon>
        <taxon>Pseudomonadota</taxon>
        <taxon>Betaproteobacteria</taxon>
        <taxon>Nitrosomonadales</taxon>
        <taxon>Nitrosomonadaceae</taxon>
        <taxon>Nitrosomonas</taxon>
    </lineage>
</organism>
<proteinExistence type="inferred from homology"/>
<evidence type="ECO:0000256" key="9">
    <source>
        <dbReference type="RuleBase" id="RU003906"/>
    </source>
</evidence>
<feature type="modified residue" description="N5-methylglutamine" evidence="7">
    <location>
        <position position="190"/>
    </location>
</feature>
<dbReference type="InterPro" id="IPR019926">
    <property type="entry name" value="Ribosomal_uL3_CS"/>
</dbReference>
<dbReference type="AlphaFoldDB" id="A0A1N6HIS1"/>
<comment type="similarity">
    <text evidence="1 7 8">Belongs to the universal ribosomal protein uL3 family.</text>
</comment>
<dbReference type="FunFam" id="3.30.160.810:FF:000001">
    <property type="entry name" value="50S ribosomal protein L3"/>
    <property type="match status" value="1"/>
</dbReference>
<keyword evidence="5 7" id="KW-0687">Ribonucleoprotein</keyword>
<name>A0A1N6HIS1_9PROT</name>
<evidence type="ECO:0000256" key="1">
    <source>
        <dbReference type="ARBA" id="ARBA00006540"/>
    </source>
</evidence>
<dbReference type="InterPro" id="IPR009000">
    <property type="entry name" value="Transl_B-barrel_sf"/>
</dbReference>
<dbReference type="STRING" id="44575.SAMN05216419_101140"/>
<evidence type="ECO:0000256" key="6">
    <source>
        <dbReference type="ARBA" id="ARBA00035243"/>
    </source>
</evidence>
<dbReference type="SUPFAM" id="SSF50447">
    <property type="entry name" value="Translation proteins"/>
    <property type="match status" value="1"/>
</dbReference>
<feature type="region of interest" description="Disordered" evidence="10">
    <location>
        <begin position="168"/>
        <end position="192"/>
    </location>
</feature>
<dbReference type="GO" id="GO:0022625">
    <property type="term" value="C:cytosolic large ribosomal subunit"/>
    <property type="evidence" value="ECO:0007669"/>
    <property type="project" value="TreeGrafter"/>
</dbReference>
<dbReference type="InterPro" id="IPR000597">
    <property type="entry name" value="Ribosomal_uL3"/>
</dbReference>
<dbReference type="GO" id="GO:0003735">
    <property type="term" value="F:structural constituent of ribosome"/>
    <property type="evidence" value="ECO:0007669"/>
    <property type="project" value="UniProtKB-UniRule"/>
</dbReference>
<dbReference type="NCBIfam" id="TIGR03625">
    <property type="entry name" value="L3_bact"/>
    <property type="match status" value="1"/>
</dbReference>
<dbReference type="PROSITE" id="PS00474">
    <property type="entry name" value="RIBOSOMAL_L3"/>
    <property type="match status" value="1"/>
</dbReference>
<keyword evidence="2 7" id="KW-0699">rRNA-binding</keyword>
<dbReference type="FunFam" id="2.40.30.10:FF:000004">
    <property type="entry name" value="50S ribosomal protein L3"/>
    <property type="match status" value="1"/>
</dbReference>
<dbReference type="InterPro" id="IPR019927">
    <property type="entry name" value="Ribosomal_uL3_bac/org-type"/>
</dbReference>
<dbReference type="Gene3D" id="3.30.160.810">
    <property type="match status" value="1"/>
</dbReference>
<evidence type="ECO:0000256" key="5">
    <source>
        <dbReference type="ARBA" id="ARBA00023274"/>
    </source>
</evidence>
<comment type="PTM">
    <text evidence="7">Methylated by PrmB.</text>
</comment>
<dbReference type="eggNOG" id="COG0087">
    <property type="taxonomic scope" value="Bacteria"/>
</dbReference>
<evidence type="ECO:0000256" key="4">
    <source>
        <dbReference type="ARBA" id="ARBA00022980"/>
    </source>
</evidence>
<keyword evidence="7" id="KW-0488">Methylation</keyword>
<protein>
    <recommendedName>
        <fullName evidence="6 7">Large ribosomal subunit protein uL3</fullName>
    </recommendedName>
</protein>
<reference evidence="11 12" key="1">
    <citation type="submission" date="2016-12" db="EMBL/GenBank/DDBJ databases">
        <authorList>
            <person name="Song W.-J."/>
            <person name="Kurnit D.M."/>
        </authorList>
    </citation>
    <scope>NUCLEOTIDE SEQUENCE [LARGE SCALE GENOMIC DNA]</scope>
    <source>
        <strain evidence="11 12">ATCC 49181</strain>
    </source>
</reference>
<dbReference type="GO" id="GO:0019843">
    <property type="term" value="F:rRNA binding"/>
    <property type="evidence" value="ECO:0007669"/>
    <property type="project" value="UniProtKB-UniRule"/>
</dbReference>
<comment type="function">
    <text evidence="7 9">One of the primary rRNA binding proteins, it binds directly near the 3'-end of the 23S rRNA, where it nucleates assembly of the 50S subunit.</text>
</comment>
<dbReference type="GO" id="GO:0006412">
    <property type="term" value="P:translation"/>
    <property type="evidence" value="ECO:0007669"/>
    <property type="project" value="UniProtKB-UniRule"/>
</dbReference>
<evidence type="ECO:0000256" key="10">
    <source>
        <dbReference type="SAM" id="MobiDB-lite"/>
    </source>
</evidence>
<keyword evidence="12" id="KW-1185">Reference proteome</keyword>
<evidence type="ECO:0000256" key="8">
    <source>
        <dbReference type="RuleBase" id="RU003905"/>
    </source>
</evidence>
<dbReference type="Gene3D" id="2.40.30.10">
    <property type="entry name" value="Translation factors"/>
    <property type="match status" value="1"/>
</dbReference>
<evidence type="ECO:0000313" key="12">
    <source>
        <dbReference type="Proteomes" id="UP000185062"/>
    </source>
</evidence>
<dbReference type="Proteomes" id="UP000185062">
    <property type="component" value="Unassembled WGS sequence"/>
</dbReference>
<keyword evidence="4 7" id="KW-0689">Ribosomal protein</keyword>
<evidence type="ECO:0000313" key="11">
    <source>
        <dbReference type="EMBL" id="SIO19764.1"/>
    </source>
</evidence>
<evidence type="ECO:0000256" key="3">
    <source>
        <dbReference type="ARBA" id="ARBA00022884"/>
    </source>
</evidence>
<comment type="subunit">
    <text evidence="7 9">Part of the 50S ribosomal subunit. Forms a cluster with proteins L14 and L19.</text>
</comment>
<dbReference type="PANTHER" id="PTHR11229">
    <property type="entry name" value="50S RIBOSOMAL PROTEIN L3"/>
    <property type="match status" value="1"/>
</dbReference>
<sequence length="264" mass="28897">MAGLDLAEITEVKYLINSPYTAYCRSIEIDTFIKGKKMSLGLIGRKIGMTRIFSENGESLPVTVLDVSHNYISQIKKPETDGYFAVQVSFGKRRASRVSKSEAGHFAKAGLEAGSRLREFRVVSEELDNYQSGNAIEISIFEIGQKIDVTGTTIGKGYAGTIKRHHFSSNRASHGNSKAHRKPGSIGMAQDPGRVFPGKRMSGRLGGVRRTTQNLEILRIDVERSLLLVKGAIPGSKGNEVLIRPSIKHAQLAIEEKNGKKVNA</sequence>
<keyword evidence="3 7" id="KW-0694">RNA-binding</keyword>
<dbReference type="Pfam" id="PF00297">
    <property type="entry name" value="Ribosomal_L3"/>
    <property type="match status" value="1"/>
</dbReference>
<gene>
    <name evidence="7" type="primary">rplC</name>
    <name evidence="11" type="ORF">SAMN02743940_1212</name>
</gene>
<evidence type="ECO:0000256" key="2">
    <source>
        <dbReference type="ARBA" id="ARBA00022730"/>
    </source>
</evidence>
<dbReference type="EMBL" id="FSRO01000001">
    <property type="protein sequence ID" value="SIO19764.1"/>
    <property type="molecule type" value="Genomic_DNA"/>
</dbReference>
<accession>A0A1N6HIS1</accession>
<dbReference type="HAMAP" id="MF_01325_B">
    <property type="entry name" value="Ribosomal_uL3_B"/>
    <property type="match status" value="1"/>
</dbReference>
<dbReference type="PANTHER" id="PTHR11229:SF16">
    <property type="entry name" value="LARGE RIBOSOMAL SUBUNIT PROTEIN UL3C"/>
    <property type="match status" value="1"/>
</dbReference>
<evidence type="ECO:0000256" key="7">
    <source>
        <dbReference type="HAMAP-Rule" id="MF_01325"/>
    </source>
</evidence>